<dbReference type="SUPFAM" id="SSF52518">
    <property type="entry name" value="Thiamin diphosphate-binding fold (THDP-binding)"/>
    <property type="match status" value="1"/>
</dbReference>
<dbReference type="GO" id="GO:0010181">
    <property type="term" value="F:FMN binding"/>
    <property type="evidence" value="ECO:0007669"/>
    <property type="project" value="InterPro"/>
</dbReference>
<dbReference type="InterPro" id="IPR006067">
    <property type="entry name" value="NO2/SO3_Rdtase_4Fe4S_dom"/>
</dbReference>
<feature type="domain" description="Flavodoxin-like" evidence="20">
    <location>
        <begin position="664"/>
        <end position="813"/>
    </location>
</feature>
<keyword evidence="7" id="KW-0004">4Fe-4S</keyword>
<dbReference type="GO" id="GO:0009337">
    <property type="term" value="C:sulfite reductase complex (NADPH)"/>
    <property type="evidence" value="ECO:0007669"/>
    <property type="project" value="TreeGrafter"/>
</dbReference>
<dbReference type="PRINTS" id="PR00397">
    <property type="entry name" value="SIROHAEM"/>
</dbReference>
<dbReference type="VEuPathDB" id="FungiDB:YALI1_D14058g"/>
<evidence type="ECO:0000256" key="17">
    <source>
        <dbReference type="ARBA" id="ARBA00063391"/>
    </source>
</evidence>
<dbReference type="FunFam" id="3.30.413.10:FF:000003">
    <property type="entry name" value="Sulfite reductase [NADPH] hemoprotein beta-component"/>
    <property type="match status" value="1"/>
</dbReference>
<dbReference type="Gene3D" id="3.90.480.20">
    <property type="match status" value="1"/>
</dbReference>
<dbReference type="GO" id="GO:0051539">
    <property type="term" value="F:4 iron, 4 sulfur cluster binding"/>
    <property type="evidence" value="ECO:0007669"/>
    <property type="project" value="UniProtKB-KW"/>
</dbReference>
<keyword evidence="14" id="KW-0411">Iron-sulfur</keyword>
<dbReference type="GeneID" id="2910729"/>
<comment type="subcellular location">
    <subcellularLocation>
        <location evidence="3">Cytoplasm</location>
    </subcellularLocation>
</comment>
<dbReference type="PROSITE" id="PS00365">
    <property type="entry name" value="NIR_SIR"/>
    <property type="match status" value="1"/>
</dbReference>
<dbReference type="SUPFAM" id="SSF52218">
    <property type="entry name" value="Flavoproteins"/>
    <property type="match status" value="1"/>
</dbReference>
<organism evidence="21 22">
    <name type="scientific">Yarrowia lipolytica</name>
    <name type="common">Candida lipolytica</name>
    <dbReference type="NCBI Taxonomy" id="4952"/>
    <lineage>
        <taxon>Eukaryota</taxon>
        <taxon>Fungi</taxon>
        <taxon>Dikarya</taxon>
        <taxon>Ascomycota</taxon>
        <taxon>Saccharomycotina</taxon>
        <taxon>Dipodascomycetes</taxon>
        <taxon>Dipodascales</taxon>
        <taxon>Dipodascales incertae sedis</taxon>
        <taxon>Yarrowia</taxon>
    </lineage>
</organism>
<dbReference type="EC" id="1.8.1.2" evidence="6"/>
<dbReference type="PANTHER" id="PTHR11493:SF47">
    <property type="entry name" value="SULFITE REDUCTASE [NADPH] SUBUNIT BETA"/>
    <property type="match status" value="1"/>
</dbReference>
<dbReference type="Pfam" id="PF01077">
    <property type="entry name" value="NIR_SIR"/>
    <property type="match status" value="1"/>
</dbReference>
<comment type="subunit">
    <text evidence="17">Alpha(2)-beta(2). The alpha component is a flavoprotein, the beta component is a hemoprotein.</text>
</comment>
<evidence type="ECO:0000259" key="20">
    <source>
        <dbReference type="PROSITE" id="PS50902"/>
    </source>
</evidence>
<dbReference type="Proteomes" id="UP000182444">
    <property type="component" value="Chromosome 1D"/>
</dbReference>
<dbReference type="InterPro" id="IPR009014">
    <property type="entry name" value="Transketo_C/PFOR_II"/>
</dbReference>
<comment type="similarity">
    <text evidence="5">Belongs to the nitrite and sulfite reductase 4Fe-4S domain family.</text>
</comment>
<dbReference type="InterPro" id="IPR008254">
    <property type="entry name" value="Flavodoxin/NO_synth"/>
</dbReference>
<gene>
    <name evidence="21" type="ORF">YALI1_D14058g</name>
</gene>
<evidence type="ECO:0000256" key="2">
    <source>
        <dbReference type="ARBA" id="ARBA00001966"/>
    </source>
</evidence>
<feature type="compositionally biased region" description="Polar residues" evidence="19">
    <location>
        <begin position="11"/>
        <end position="36"/>
    </location>
</feature>
<dbReference type="VEuPathDB" id="FungiDB:YALI0_D11176g"/>
<dbReference type="InterPro" id="IPR036136">
    <property type="entry name" value="Nit/Sulf_reduc_fer-like_dom_sf"/>
</dbReference>
<dbReference type="PRINTS" id="PR00369">
    <property type="entry name" value="FLAVODOXIN"/>
</dbReference>
<evidence type="ECO:0000256" key="12">
    <source>
        <dbReference type="ARBA" id="ARBA00023002"/>
    </source>
</evidence>
<dbReference type="InterPro" id="IPR001094">
    <property type="entry name" value="Flavdoxin-like"/>
</dbReference>
<dbReference type="RefSeq" id="XP_502687.3">
    <property type="nucleotide sequence ID" value="XM_502687.3"/>
</dbReference>
<dbReference type="FunFam" id="3.90.480.20:FF:000012">
    <property type="entry name" value="Sulfite reductase beta subunit"/>
    <property type="match status" value="1"/>
</dbReference>
<evidence type="ECO:0000256" key="5">
    <source>
        <dbReference type="ARBA" id="ARBA00010429"/>
    </source>
</evidence>
<dbReference type="FunFam" id="3.40.50.970:FF:000051">
    <property type="entry name" value="Sulfite reductase beta subunit"/>
    <property type="match status" value="1"/>
</dbReference>
<dbReference type="InterPro" id="IPR029039">
    <property type="entry name" value="Flavoprotein-like_sf"/>
</dbReference>
<keyword evidence="10" id="KW-0479">Metal-binding</keyword>
<keyword evidence="13" id="KW-0408">Iron</keyword>
<evidence type="ECO:0000256" key="3">
    <source>
        <dbReference type="ARBA" id="ARBA00004496"/>
    </source>
</evidence>
<reference evidence="21 22" key="1">
    <citation type="journal article" date="2016" name="PLoS ONE">
        <title>Sequence Assembly of Yarrowia lipolytica Strain W29/CLIB89 Shows Transposable Element Diversity.</title>
        <authorList>
            <person name="Magnan C."/>
            <person name="Yu J."/>
            <person name="Chang I."/>
            <person name="Jahn E."/>
            <person name="Kanomata Y."/>
            <person name="Wu J."/>
            <person name="Zeller M."/>
            <person name="Oakes M."/>
            <person name="Baldi P."/>
            <person name="Sandmeyer S."/>
        </authorList>
    </citation>
    <scope>NUCLEOTIDE SEQUENCE [LARGE SCALE GENOMIC DNA]</scope>
    <source>
        <strain evidence="22">CLIB89(W29)</strain>
    </source>
</reference>
<dbReference type="Pfam" id="PF03460">
    <property type="entry name" value="NIR_SIR_ferr"/>
    <property type="match status" value="2"/>
</dbReference>
<keyword evidence="12" id="KW-0560">Oxidoreductase</keyword>
<comment type="catalytic activity">
    <reaction evidence="15">
        <text>hydrogen sulfide + 3 NADP(+) + 3 H2O = sulfite + 3 NADPH + 4 H(+)</text>
        <dbReference type="Rhea" id="RHEA:13801"/>
        <dbReference type="ChEBI" id="CHEBI:15377"/>
        <dbReference type="ChEBI" id="CHEBI:15378"/>
        <dbReference type="ChEBI" id="CHEBI:17359"/>
        <dbReference type="ChEBI" id="CHEBI:29919"/>
        <dbReference type="ChEBI" id="CHEBI:57783"/>
        <dbReference type="ChEBI" id="CHEBI:58349"/>
        <dbReference type="EC" id="1.8.1.2"/>
    </reaction>
</comment>
<dbReference type="SUPFAM" id="SSF55124">
    <property type="entry name" value="Nitrite/Sulfite reductase N-terminal domain-like"/>
    <property type="match status" value="2"/>
</dbReference>
<evidence type="ECO:0000256" key="1">
    <source>
        <dbReference type="ARBA" id="ARBA00001929"/>
    </source>
</evidence>
<dbReference type="GO" id="GO:0046872">
    <property type="term" value="F:metal ion binding"/>
    <property type="evidence" value="ECO:0007669"/>
    <property type="project" value="UniProtKB-KW"/>
</dbReference>
<sequence length="1427" mass="157833">MKAKISEMKSNEQLNKENAPTNTNEYQRTPANTHSNPVLHTASNAADQTFEVVRKLTPEASTIQIRESADPLAHIVNSPAAADSLLAVVASSHVLVKGLAHLSAFKNRAVVFHVETGSDYNDIAAIRHSQYVMLQSFGLEDVQEVAIKAYEVSKATGQPVIHFYAPVEGEVSLIPGNEIVSKVEKVETDSEKQLEQPIIAPQYIGSSSAPSALIVFGSSTQLFIDNVKAHSQTGLVLVRQYRPWSVQAILNVLPKSVKTLGLAEQIKSRTTAWSPLVLDYVADIHASGIDRDSAPKPVAFHLGQVTEATVNHVFAAISSNLTSASPVQNLTVGSGVTPNETKEEVKAEALTLETAYTKILHELFKEVNIINASDKKDAGLTSPEYGYGAYLAYQEKRKELSERVRTAIRKNELGEELHKLLTMWAINREVDVTDIISKLEAKGAKDLLELKEYFENKSSWLIGSDAWSHDLGNSGVHHVVSSGENLNMLIIDSTPYDTAQSKLPSLRKKDIGLYAMGFGNVYVASTAVYASYTQVLQSLIEAAAFEGPSVVLAYLPYHSESDDPVSILKETKRAVDSGYWPLYRYDPSLEAKGQEPFQLESSRIRQDLQKFLDRENKLTMLSKKDPVLARNLAQGYGSGLRELQQRKAKDAYLQLLDGLSGAPITILFASDGGVAENVAKRLGRRAKGRGLKPLVMAMDDFPLEDLSSETNVVFITATAGQGEFPQNGRNFWEGLKGATDVDLTNTRVSVFALGDSLYWPRKADKHYYNKPGKDLHAKLVLFGAQDLAPLGLGDDQDADGWSTGYNEWEPAVWTALGVDGIGAIDEPPPITNEDIKAASNYLRGTIAEGLKDESTGAISAHDQQLTKFHGIYMQDDRDIRDERKAAGLEPAYSFMARVRLPGCRATPEQWLKIDELSDSRGNGTFKITTRATFQLHGVVKHDLKPAIRGMNAVLIDTVAACGDVNRNVVTAALPENAKVHDQVVKLGTDISEHLLPMTTAYYEIWLEGADESDKQNIGAPEIFDKREGGPKKKPKKIQVGESTLKDMEEIKDTEELYGELYLPRKFKINVAVPPYNDVDVYAHDIGLIAIVENDVIIGCNVLVGGGMGVTHNNTKTYPRTGSNLGFMPYDKIVDTCEKVMLVQRDFGDRTNRKHARLKYTVDDLGVDVFKGKVEEYLGYKFEDARDFEFKSNTDYFGWVKDERGLNHFTSFIENGRVEDTPELQFKTGLREIAKAMTGKAEFRLTGNQHVLISNITDEELPKIKDLLKKFKLDNINFSGLRLSSAACVAFPTCGLAMAESERYLPVLITKLEAALEEYGLRHDSIVMRMTGCPNGCARPWLAEVALVGKAYGAYNLMLGGGYQGQRLNKLYRSSLKEDEILDILKPLFKRWSLERNDGEHFGDFLIRVGVIKETTAGKNFWEGVEEE</sequence>
<evidence type="ECO:0000256" key="10">
    <source>
        <dbReference type="ARBA" id="ARBA00022723"/>
    </source>
</evidence>
<dbReference type="PANTHER" id="PTHR11493">
    <property type="entry name" value="SULFITE REDUCTASE [NADPH] SUBUNIT BETA-RELATED"/>
    <property type="match status" value="1"/>
</dbReference>
<dbReference type="GO" id="GO:0005737">
    <property type="term" value="C:cytoplasm"/>
    <property type="evidence" value="ECO:0007669"/>
    <property type="project" value="UniProtKB-SubCell"/>
</dbReference>
<dbReference type="InterPro" id="IPR029061">
    <property type="entry name" value="THDP-binding"/>
</dbReference>
<evidence type="ECO:0000256" key="13">
    <source>
        <dbReference type="ARBA" id="ARBA00023004"/>
    </source>
</evidence>
<evidence type="ECO:0000256" key="16">
    <source>
        <dbReference type="ARBA" id="ARBA00057613"/>
    </source>
</evidence>
<evidence type="ECO:0000256" key="4">
    <source>
        <dbReference type="ARBA" id="ARBA00004774"/>
    </source>
</evidence>
<dbReference type="GO" id="GO:0004783">
    <property type="term" value="F:sulfite reductase (NADPH) activity"/>
    <property type="evidence" value="ECO:0007669"/>
    <property type="project" value="UniProtKB-EC"/>
</dbReference>
<evidence type="ECO:0000256" key="19">
    <source>
        <dbReference type="SAM" id="MobiDB-lite"/>
    </source>
</evidence>
<dbReference type="SUPFAM" id="SSF56014">
    <property type="entry name" value="Nitrite and sulphite reductase 4Fe-4S domain-like"/>
    <property type="match status" value="2"/>
</dbReference>
<dbReference type="KEGG" id="yli:2910729"/>
<dbReference type="Gene3D" id="3.40.50.360">
    <property type="match status" value="1"/>
</dbReference>
<evidence type="ECO:0000256" key="11">
    <source>
        <dbReference type="ARBA" id="ARBA00022857"/>
    </source>
</evidence>
<dbReference type="eggNOG" id="KOG0560">
    <property type="taxonomic scope" value="Eukaryota"/>
</dbReference>
<dbReference type="InterPro" id="IPR006066">
    <property type="entry name" value="NO2/SO3_Rdtase_FeS/sirohaem_BS"/>
</dbReference>
<evidence type="ECO:0000256" key="7">
    <source>
        <dbReference type="ARBA" id="ARBA00022485"/>
    </source>
</evidence>
<dbReference type="InterPro" id="IPR045169">
    <property type="entry name" value="NO2/SO3_Rdtase_4Fe4S_prot"/>
</dbReference>
<dbReference type="PROSITE" id="PS50902">
    <property type="entry name" value="FLAVODOXIN_LIKE"/>
    <property type="match status" value="1"/>
</dbReference>
<dbReference type="Gene3D" id="3.40.50.920">
    <property type="match status" value="1"/>
</dbReference>
<evidence type="ECO:0000256" key="14">
    <source>
        <dbReference type="ARBA" id="ARBA00023014"/>
    </source>
</evidence>
<dbReference type="GO" id="GO:0020037">
    <property type="term" value="F:heme binding"/>
    <property type="evidence" value="ECO:0007669"/>
    <property type="project" value="InterPro"/>
</dbReference>
<dbReference type="GO" id="GO:0000103">
    <property type="term" value="P:sulfate assimilation"/>
    <property type="evidence" value="ECO:0007669"/>
    <property type="project" value="UniProtKB-ARBA"/>
</dbReference>
<dbReference type="InterPro" id="IPR005117">
    <property type="entry name" value="NiRdtase/SiRdtase_haem-b_fer"/>
</dbReference>
<dbReference type="InterPro" id="IPR045854">
    <property type="entry name" value="NO2/SO3_Rdtase_4Fe4S_sf"/>
</dbReference>
<feature type="region of interest" description="Disordered" evidence="19">
    <location>
        <begin position="1"/>
        <end position="36"/>
    </location>
</feature>
<dbReference type="Pfam" id="PF00258">
    <property type="entry name" value="Flavodoxin_1"/>
    <property type="match status" value="1"/>
</dbReference>
<keyword evidence="8" id="KW-0963">Cytoplasm</keyword>
<comment type="cofactor">
    <cofactor evidence="2">
        <name>[4Fe-4S] cluster</name>
        <dbReference type="ChEBI" id="CHEBI:49883"/>
    </cofactor>
</comment>
<dbReference type="Gene3D" id="3.90.480.10">
    <property type="entry name" value="Sulfite Reductase Hemoprotein,Domain 2"/>
    <property type="match status" value="1"/>
</dbReference>
<comment type="pathway">
    <text evidence="4">Sulfur metabolism; hydrogen sulfide biosynthesis; hydrogen sulfide from sulfite (NADPH route): step 1/1.</text>
</comment>
<evidence type="ECO:0000256" key="18">
    <source>
        <dbReference type="ARBA" id="ARBA00067595"/>
    </source>
</evidence>
<evidence type="ECO:0000313" key="22">
    <source>
        <dbReference type="Proteomes" id="UP000182444"/>
    </source>
</evidence>
<comment type="cofactor">
    <cofactor evidence="1">
        <name>siroheme</name>
        <dbReference type="ChEBI" id="CHEBI:60052"/>
    </cofactor>
</comment>
<evidence type="ECO:0000256" key="6">
    <source>
        <dbReference type="ARBA" id="ARBA00012604"/>
    </source>
</evidence>
<accession>A0A1D8NE39</accession>
<evidence type="ECO:0000256" key="8">
    <source>
        <dbReference type="ARBA" id="ARBA00022490"/>
    </source>
</evidence>
<dbReference type="GO" id="GO:0050311">
    <property type="term" value="F:sulfite reductase (ferredoxin) activity"/>
    <property type="evidence" value="ECO:0007669"/>
    <property type="project" value="TreeGrafter"/>
</dbReference>
<proteinExistence type="inferred from homology"/>
<comment type="function">
    <text evidence="16">Catalyzes the reduction of sulfite to sulfide, one of several activities required for the biosynthesis of L-cysteine from sulfate.</text>
</comment>
<keyword evidence="11" id="KW-0521">NADP</keyword>
<dbReference type="FunFam" id="3.40.50.360:FF:000016">
    <property type="entry name" value="Sulfite reductase subunit beta"/>
    <property type="match status" value="1"/>
</dbReference>
<keyword evidence="9" id="KW-0349">Heme</keyword>
<dbReference type="EMBL" id="CP017556">
    <property type="protein sequence ID" value="AOW03912.1"/>
    <property type="molecule type" value="Genomic_DNA"/>
</dbReference>
<dbReference type="Gene3D" id="3.30.413.10">
    <property type="entry name" value="Sulfite Reductase Hemoprotein, domain 1"/>
    <property type="match status" value="2"/>
</dbReference>
<dbReference type="NCBIfam" id="NF010029">
    <property type="entry name" value="PRK13504.1"/>
    <property type="match status" value="1"/>
</dbReference>
<protein>
    <recommendedName>
        <fullName evidence="18">Sulfite reductase [NADPH] subunit beta</fullName>
        <ecNumber evidence="6">1.8.1.2</ecNumber>
    </recommendedName>
</protein>
<evidence type="ECO:0000256" key="9">
    <source>
        <dbReference type="ARBA" id="ARBA00022617"/>
    </source>
</evidence>
<evidence type="ECO:0000256" key="15">
    <source>
        <dbReference type="ARBA" id="ARBA00052219"/>
    </source>
</evidence>
<dbReference type="SUPFAM" id="SSF52922">
    <property type="entry name" value="TK C-terminal domain-like"/>
    <property type="match status" value="1"/>
</dbReference>
<name>A0A1D8NE39_YARLL</name>
<dbReference type="Gene3D" id="3.40.50.970">
    <property type="match status" value="1"/>
</dbReference>
<feature type="compositionally biased region" description="Basic and acidic residues" evidence="19">
    <location>
        <begin position="1"/>
        <end position="10"/>
    </location>
</feature>
<evidence type="ECO:0000313" key="21">
    <source>
        <dbReference type="EMBL" id="AOW03912.1"/>
    </source>
</evidence>